<keyword evidence="4 6" id="KW-0472">Membrane</keyword>
<reference evidence="7 8" key="1">
    <citation type="submission" date="2016-04" db="EMBL/GenBank/DDBJ databases">
        <title>A degradative enzymes factory behind the ericoid mycorrhizal symbiosis.</title>
        <authorList>
            <consortium name="DOE Joint Genome Institute"/>
            <person name="Martino E."/>
            <person name="Morin E."/>
            <person name="Grelet G."/>
            <person name="Kuo A."/>
            <person name="Kohler A."/>
            <person name="Daghino S."/>
            <person name="Barry K."/>
            <person name="Choi C."/>
            <person name="Cichocki N."/>
            <person name="Clum A."/>
            <person name="Copeland A."/>
            <person name="Hainaut M."/>
            <person name="Haridas S."/>
            <person name="Labutti K."/>
            <person name="Lindquist E."/>
            <person name="Lipzen A."/>
            <person name="Khouja H.-R."/>
            <person name="Murat C."/>
            <person name="Ohm R."/>
            <person name="Olson A."/>
            <person name="Spatafora J."/>
            <person name="Veneault-Fourrey C."/>
            <person name="Henrissat B."/>
            <person name="Grigoriev I."/>
            <person name="Martin F."/>
            <person name="Perotto S."/>
        </authorList>
    </citation>
    <scope>NUCLEOTIDE SEQUENCE [LARGE SCALE GENOMIC DNA]</scope>
    <source>
        <strain evidence="7 8">F</strain>
    </source>
</reference>
<comment type="subcellular location">
    <subcellularLocation>
        <location evidence="1">Membrane</location>
        <topology evidence="1">Single-pass membrane protein</topology>
    </subcellularLocation>
</comment>
<dbReference type="GO" id="GO:0016020">
    <property type="term" value="C:membrane"/>
    <property type="evidence" value="ECO:0007669"/>
    <property type="project" value="UniProtKB-SubCell"/>
</dbReference>
<dbReference type="AlphaFoldDB" id="A0A2J6RK08"/>
<organism evidence="7 8">
    <name type="scientific">Hyaloscypha variabilis (strain UAMH 11265 / GT02V1 / F)</name>
    <name type="common">Meliniomyces variabilis</name>
    <dbReference type="NCBI Taxonomy" id="1149755"/>
    <lineage>
        <taxon>Eukaryota</taxon>
        <taxon>Fungi</taxon>
        <taxon>Dikarya</taxon>
        <taxon>Ascomycota</taxon>
        <taxon>Pezizomycotina</taxon>
        <taxon>Leotiomycetes</taxon>
        <taxon>Helotiales</taxon>
        <taxon>Hyaloscyphaceae</taxon>
        <taxon>Hyaloscypha</taxon>
        <taxon>Hyaloscypha variabilis</taxon>
    </lineage>
</organism>
<proteinExistence type="predicted"/>
<feature type="compositionally biased region" description="Basic and acidic residues" evidence="5">
    <location>
        <begin position="298"/>
        <end position="311"/>
    </location>
</feature>
<evidence type="ECO:0000256" key="5">
    <source>
        <dbReference type="SAM" id="MobiDB-lite"/>
    </source>
</evidence>
<dbReference type="OrthoDB" id="5429716at2759"/>
<evidence type="ECO:0000313" key="8">
    <source>
        <dbReference type="Proteomes" id="UP000235786"/>
    </source>
</evidence>
<evidence type="ECO:0000256" key="2">
    <source>
        <dbReference type="ARBA" id="ARBA00022692"/>
    </source>
</evidence>
<accession>A0A2J6RK08</accession>
<dbReference type="PANTHER" id="PTHR15549:SF26">
    <property type="entry name" value="AXIAL BUDDING PATTERN PROTEIN 2-RELATED"/>
    <property type="match status" value="1"/>
</dbReference>
<feature type="compositionally biased region" description="Low complexity" evidence="5">
    <location>
        <begin position="192"/>
        <end position="214"/>
    </location>
</feature>
<dbReference type="STRING" id="1149755.A0A2J6RK08"/>
<dbReference type="InterPro" id="IPR051694">
    <property type="entry name" value="Immunoregulatory_rcpt-like"/>
</dbReference>
<evidence type="ECO:0000313" key="7">
    <source>
        <dbReference type="EMBL" id="PMD38831.1"/>
    </source>
</evidence>
<protein>
    <submittedName>
        <fullName evidence="7">Uncharacterized protein</fullName>
    </submittedName>
</protein>
<feature type="region of interest" description="Disordered" evidence="5">
    <location>
        <begin position="192"/>
        <end position="224"/>
    </location>
</feature>
<feature type="transmembrane region" description="Helical" evidence="6">
    <location>
        <begin position="230"/>
        <end position="251"/>
    </location>
</feature>
<dbReference type="EMBL" id="KZ613947">
    <property type="protein sequence ID" value="PMD38831.1"/>
    <property type="molecule type" value="Genomic_DNA"/>
</dbReference>
<evidence type="ECO:0000256" key="3">
    <source>
        <dbReference type="ARBA" id="ARBA00022989"/>
    </source>
</evidence>
<keyword evidence="2 6" id="KW-0812">Transmembrane</keyword>
<evidence type="ECO:0000256" key="1">
    <source>
        <dbReference type="ARBA" id="ARBA00004167"/>
    </source>
</evidence>
<gene>
    <name evidence="7" type="ORF">L207DRAFT_634831</name>
</gene>
<dbReference type="Proteomes" id="UP000235786">
    <property type="component" value="Unassembled WGS sequence"/>
</dbReference>
<sequence length="311" mass="32235">MSGPTDQQRVILGPLTTTWTAPSACSTPVQDCLTCGEAWAAQTCYAITATSSVNYGPEDNVDCWPPRTSFASTPAPPFAGWGFYSPGLDCPYGMTPACSATGGGSSGWAVQFGLLESETAVGCCPPGYSCTNTYAQTCIQIATSTSFQVGTCESAGTSGPVTEVAIPETVSSLAISSYTLLAPLIQINWQSTDRPSSSSTSSSPTSSSTSSTNPIPTPSPSSGLSGGAKAGIGVGVTVVALAILGLVFFIYRKRRYAYVQGRQDSPTATQVHELGTTKRGPYAASELPTRANISELPTEGRPDEQVYELRG</sequence>
<keyword evidence="8" id="KW-1185">Reference proteome</keyword>
<feature type="region of interest" description="Disordered" evidence="5">
    <location>
        <begin position="261"/>
        <end position="311"/>
    </location>
</feature>
<name>A0A2J6RK08_HYAVF</name>
<evidence type="ECO:0000256" key="4">
    <source>
        <dbReference type="ARBA" id="ARBA00023136"/>
    </source>
</evidence>
<evidence type="ECO:0000256" key="6">
    <source>
        <dbReference type="SAM" id="Phobius"/>
    </source>
</evidence>
<dbReference type="PANTHER" id="PTHR15549">
    <property type="entry name" value="PAIRED IMMUNOGLOBULIN-LIKE TYPE 2 RECEPTOR"/>
    <property type="match status" value="1"/>
</dbReference>
<dbReference type="GO" id="GO:0071944">
    <property type="term" value="C:cell periphery"/>
    <property type="evidence" value="ECO:0007669"/>
    <property type="project" value="UniProtKB-ARBA"/>
</dbReference>
<keyword evidence="3 6" id="KW-1133">Transmembrane helix</keyword>